<gene>
    <name evidence="9" type="ORF">KDY119_00503</name>
</gene>
<dbReference type="PANTHER" id="PTHR35007:SF3">
    <property type="entry name" value="POSSIBLE CONSERVED ALANINE RICH MEMBRANE PROTEIN"/>
    <property type="match status" value="1"/>
</dbReference>
<feature type="compositionally biased region" description="Low complexity" evidence="6">
    <location>
        <begin position="110"/>
        <end position="123"/>
    </location>
</feature>
<evidence type="ECO:0000256" key="7">
    <source>
        <dbReference type="SAM" id="Phobius"/>
    </source>
</evidence>
<keyword evidence="2" id="KW-1003">Cell membrane</keyword>
<keyword evidence="5 7" id="KW-0472">Membrane</keyword>
<evidence type="ECO:0000313" key="9">
    <source>
        <dbReference type="EMBL" id="QFU97010.1"/>
    </source>
</evidence>
<sequence length="220" mass="21852">MSGAGVGVVTAVLALAGLAPWWVRGDVALGRARALVGGVPDGAMPGVAAPAGRVDGEVVLALVAAACRSGASVVRALDAVGTALAGPDGDALRATASRLALGGGWDDAWSADGPAPRGRLARGAGRGGPDPDRRPGGLGVAHVVGDALRPTWEHGSPPEPALRAAADRLRRDRAERSATAAGRLGVRLVLPLGLCYLPAFVLVGLVPVLVSYGVGLLRSG</sequence>
<evidence type="ECO:0000259" key="8">
    <source>
        <dbReference type="Pfam" id="PF00482"/>
    </source>
</evidence>
<evidence type="ECO:0000256" key="6">
    <source>
        <dbReference type="SAM" id="MobiDB-lite"/>
    </source>
</evidence>
<name>A0A5P9Q7E5_9MICO</name>
<evidence type="ECO:0000256" key="4">
    <source>
        <dbReference type="ARBA" id="ARBA00022989"/>
    </source>
</evidence>
<evidence type="ECO:0000256" key="5">
    <source>
        <dbReference type="ARBA" id="ARBA00023136"/>
    </source>
</evidence>
<dbReference type="RefSeq" id="WP_153021882.1">
    <property type="nucleotide sequence ID" value="NZ_BAABIH010000013.1"/>
</dbReference>
<evidence type="ECO:0000256" key="2">
    <source>
        <dbReference type="ARBA" id="ARBA00022475"/>
    </source>
</evidence>
<comment type="subcellular location">
    <subcellularLocation>
        <location evidence="1">Cell membrane</location>
        <topology evidence="1">Multi-pass membrane protein</topology>
    </subcellularLocation>
</comment>
<feature type="transmembrane region" description="Helical" evidence="7">
    <location>
        <begin position="196"/>
        <end position="217"/>
    </location>
</feature>
<evidence type="ECO:0000313" key="10">
    <source>
        <dbReference type="Proteomes" id="UP000326702"/>
    </source>
</evidence>
<keyword evidence="10" id="KW-1185">Reference proteome</keyword>
<dbReference type="EMBL" id="CP045529">
    <property type="protein sequence ID" value="QFU97010.1"/>
    <property type="molecule type" value="Genomic_DNA"/>
</dbReference>
<protein>
    <recommendedName>
        <fullName evidence="8">Type II secretion system protein GspF domain-containing protein</fullName>
    </recommendedName>
</protein>
<accession>A0A5P9Q7E5</accession>
<evidence type="ECO:0000256" key="3">
    <source>
        <dbReference type="ARBA" id="ARBA00022692"/>
    </source>
</evidence>
<reference evidence="9 10" key="1">
    <citation type="submission" date="2019-10" db="EMBL/GenBank/DDBJ databases">
        <title>Genome sequence of Luteimicrobium xylanilyticum HY-24.</title>
        <authorList>
            <person name="Kim D.Y."/>
            <person name="Park H.-Y."/>
        </authorList>
    </citation>
    <scope>NUCLEOTIDE SEQUENCE [LARGE SCALE GENOMIC DNA]</scope>
    <source>
        <strain evidence="9 10">HY-24</strain>
    </source>
</reference>
<proteinExistence type="predicted"/>
<dbReference type="PANTHER" id="PTHR35007">
    <property type="entry name" value="INTEGRAL MEMBRANE PROTEIN-RELATED"/>
    <property type="match status" value="1"/>
</dbReference>
<dbReference type="OrthoDB" id="3267562at2"/>
<feature type="region of interest" description="Disordered" evidence="6">
    <location>
        <begin position="110"/>
        <end position="136"/>
    </location>
</feature>
<keyword evidence="3 7" id="KW-0812">Transmembrane</keyword>
<dbReference type="InterPro" id="IPR018076">
    <property type="entry name" value="T2SS_GspF_dom"/>
</dbReference>
<organism evidence="9 10">
    <name type="scientific">Luteimicrobium xylanilyticum</name>
    <dbReference type="NCBI Taxonomy" id="1133546"/>
    <lineage>
        <taxon>Bacteria</taxon>
        <taxon>Bacillati</taxon>
        <taxon>Actinomycetota</taxon>
        <taxon>Actinomycetes</taxon>
        <taxon>Micrococcales</taxon>
        <taxon>Luteimicrobium</taxon>
    </lineage>
</organism>
<feature type="domain" description="Type II secretion system protein GspF" evidence="8">
    <location>
        <begin position="61"/>
        <end position="205"/>
    </location>
</feature>
<dbReference type="GO" id="GO:0005886">
    <property type="term" value="C:plasma membrane"/>
    <property type="evidence" value="ECO:0007669"/>
    <property type="project" value="UniProtKB-SubCell"/>
</dbReference>
<dbReference type="Pfam" id="PF00482">
    <property type="entry name" value="T2SSF"/>
    <property type="match status" value="1"/>
</dbReference>
<dbReference type="KEGG" id="lxl:KDY119_00503"/>
<evidence type="ECO:0000256" key="1">
    <source>
        <dbReference type="ARBA" id="ARBA00004651"/>
    </source>
</evidence>
<keyword evidence="4 7" id="KW-1133">Transmembrane helix</keyword>
<dbReference type="Proteomes" id="UP000326702">
    <property type="component" value="Chromosome"/>
</dbReference>
<dbReference type="AlphaFoldDB" id="A0A5P9Q7E5"/>